<reference evidence="1 2" key="2">
    <citation type="submission" date="2019-05" db="EMBL/GenBank/DDBJ databases">
        <authorList>
            <person name="Lianzixin W."/>
        </authorList>
    </citation>
    <scope>NUCLEOTIDE SEQUENCE [LARGE SCALE GENOMIC DNA]</scope>
    <source>
        <strain evidence="1 2">EC11</strain>
    </source>
</reference>
<sequence>MILNSKTLEKLRLLINEETEYRSGPQLVSFFNSLGSKDIYSQGFPSRWIYTDNKLNLINGTPDLDKCIKLLFAPVNFIGRYEILDEHINSFNEYLAFDDWKVVRTGKEISFTKADKINFETKKEVNEEDFINQEFDEISIFELNLDGIISDILNKRILEIKANIKANAPLSAIVIIGSTLEGILLGFASKNPKDFNQAKAAPKDKEGKSRLYQDWSLSNFIDVAYELRFIQEDVKKFSHSLRDFRNYIHPFEQMSTGFNPDINTAKLCWNVLKVAMIQLSKKK</sequence>
<evidence type="ECO:0000313" key="2">
    <source>
        <dbReference type="Proteomes" id="UP000817854"/>
    </source>
</evidence>
<reference evidence="2" key="1">
    <citation type="submission" date="2019-05" db="EMBL/GenBank/DDBJ databases">
        <title>Flavobacterium profundi sp. nov., isolated from a deep-sea seamount.</title>
        <authorList>
            <person name="Zhang D.-C."/>
        </authorList>
    </citation>
    <scope>NUCLEOTIDE SEQUENCE [LARGE SCALE GENOMIC DNA]</scope>
    <source>
        <strain evidence="2">EC11</strain>
    </source>
</reference>
<dbReference type="RefSeq" id="WP_140963778.1">
    <property type="nucleotide sequence ID" value="NZ_VEVQ02000012.1"/>
</dbReference>
<protein>
    <recommendedName>
        <fullName evidence="3">Abortive infection protein-like C-terminal domain-containing protein</fullName>
    </recommendedName>
</protein>
<accession>A0ABX0IZ42</accession>
<dbReference type="EMBL" id="VEVQ02000012">
    <property type="protein sequence ID" value="NHN27266.1"/>
    <property type="molecule type" value="Genomic_DNA"/>
</dbReference>
<dbReference type="Proteomes" id="UP000817854">
    <property type="component" value="Unassembled WGS sequence"/>
</dbReference>
<organism evidence="1 2">
    <name type="scientific">Flavobacterium jejuense</name>
    <dbReference type="NCBI Taxonomy" id="1544455"/>
    <lineage>
        <taxon>Bacteria</taxon>
        <taxon>Pseudomonadati</taxon>
        <taxon>Bacteroidota</taxon>
        <taxon>Flavobacteriia</taxon>
        <taxon>Flavobacteriales</taxon>
        <taxon>Flavobacteriaceae</taxon>
        <taxon>Flavobacterium</taxon>
    </lineage>
</organism>
<evidence type="ECO:0000313" key="1">
    <source>
        <dbReference type="EMBL" id="NHN27266.1"/>
    </source>
</evidence>
<keyword evidence="2" id="KW-1185">Reference proteome</keyword>
<reference evidence="1 2" key="3">
    <citation type="submission" date="2020-02" db="EMBL/GenBank/DDBJ databases">
        <title>Flavobacterium profundi sp. nov., isolated from a deep-sea seamount.</title>
        <authorList>
            <person name="Zhang D.-C."/>
        </authorList>
    </citation>
    <scope>NUCLEOTIDE SEQUENCE [LARGE SCALE GENOMIC DNA]</scope>
    <source>
        <strain evidence="1 2">EC11</strain>
    </source>
</reference>
<gene>
    <name evidence="1" type="ORF">FIA58_016405</name>
</gene>
<evidence type="ECO:0008006" key="3">
    <source>
        <dbReference type="Google" id="ProtNLM"/>
    </source>
</evidence>
<name>A0ABX0IZ42_9FLAO</name>
<proteinExistence type="predicted"/>
<comment type="caution">
    <text evidence="1">The sequence shown here is derived from an EMBL/GenBank/DDBJ whole genome shotgun (WGS) entry which is preliminary data.</text>
</comment>